<dbReference type="eggNOG" id="COG1695">
    <property type="taxonomic scope" value="Bacteria"/>
</dbReference>
<dbReference type="InterPro" id="IPR036388">
    <property type="entry name" value="WH-like_DNA-bd_sf"/>
</dbReference>
<dbReference type="PANTHER" id="PTHR33169">
    <property type="entry name" value="PADR-FAMILY TRANSCRIPTIONAL REGULATOR"/>
    <property type="match status" value="1"/>
</dbReference>
<comment type="caution">
    <text evidence="2">The sequence shown here is derived from an EMBL/GenBank/DDBJ whole genome shotgun (WGS) entry which is preliminary data.</text>
</comment>
<dbReference type="SUPFAM" id="SSF46785">
    <property type="entry name" value="Winged helix' DNA-binding domain"/>
    <property type="match status" value="1"/>
</dbReference>
<dbReference type="InterPro" id="IPR052509">
    <property type="entry name" value="Metal_resp_DNA-bind_regulator"/>
</dbReference>
<gene>
    <name evidence="2" type="ORF">GV64_09005</name>
</gene>
<dbReference type="InterPro" id="IPR005149">
    <property type="entry name" value="Tscrpt_reg_PadR_N"/>
</dbReference>
<accession>A0A081K9P2</accession>
<dbReference type="PANTHER" id="PTHR33169:SF14">
    <property type="entry name" value="TRANSCRIPTIONAL REGULATOR RV3488"/>
    <property type="match status" value="1"/>
</dbReference>
<organism evidence="2 3">
    <name type="scientific">Endozoicomonas elysicola</name>
    <dbReference type="NCBI Taxonomy" id="305900"/>
    <lineage>
        <taxon>Bacteria</taxon>
        <taxon>Pseudomonadati</taxon>
        <taxon>Pseudomonadota</taxon>
        <taxon>Gammaproteobacteria</taxon>
        <taxon>Oceanospirillales</taxon>
        <taxon>Endozoicomonadaceae</taxon>
        <taxon>Endozoicomonas</taxon>
    </lineage>
</organism>
<evidence type="ECO:0000259" key="1">
    <source>
        <dbReference type="Pfam" id="PF03551"/>
    </source>
</evidence>
<sequence>MKEKILRKLFLGFIQIHILRHANQEPFFGAWLIEHLNDHGYKISPGTIYPLLHKMEEEGLITKKVTVTDGRQRKYYHITLLGQEVLSEANGKIQELAKKMED</sequence>
<dbReference type="InterPro" id="IPR036390">
    <property type="entry name" value="WH_DNA-bd_sf"/>
</dbReference>
<dbReference type="Proteomes" id="UP000027997">
    <property type="component" value="Unassembled WGS sequence"/>
</dbReference>
<name>A0A081K9P2_9GAMM</name>
<proteinExistence type="predicted"/>
<dbReference type="RefSeq" id="WP_020580505.1">
    <property type="nucleotide sequence ID" value="NZ_JOJP01000001.1"/>
</dbReference>
<evidence type="ECO:0000313" key="3">
    <source>
        <dbReference type="Proteomes" id="UP000027997"/>
    </source>
</evidence>
<dbReference type="Pfam" id="PF03551">
    <property type="entry name" value="PadR"/>
    <property type="match status" value="1"/>
</dbReference>
<dbReference type="Gene3D" id="1.10.10.10">
    <property type="entry name" value="Winged helix-like DNA-binding domain superfamily/Winged helix DNA-binding domain"/>
    <property type="match status" value="1"/>
</dbReference>
<dbReference type="EMBL" id="JOJP01000001">
    <property type="protein sequence ID" value="KEI70868.1"/>
    <property type="molecule type" value="Genomic_DNA"/>
</dbReference>
<reference evidence="2 3" key="1">
    <citation type="submission" date="2014-06" db="EMBL/GenBank/DDBJ databases">
        <title>Whole Genome Sequences of Three Symbiotic Endozoicomonas Bacteria.</title>
        <authorList>
            <person name="Neave M.J."/>
            <person name="Apprill A."/>
            <person name="Voolstra C.R."/>
        </authorList>
    </citation>
    <scope>NUCLEOTIDE SEQUENCE [LARGE SCALE GENOMIC DNA]</scope>
    <source>
        <strain evidence="2 3">DSM 22380</strain>
    </source>
</reference>
<feature type="domain" description="Transcription regulator PadR N-terminal" evidence="1">
    <location>
        <begin position="18"/>
        <end position="87"/>
    </location>
</feature>
<dbReference type="AlphaFoldDB" id="A0A081K9P2"/>
<protein>
    <submittedName>
        <fullName evidence="2">PadR family transcriptional regulator</fullName>
    </submittedName>
</protein>
<keyword evidence="3" id="KW-1185">Reference proteome</keyword>
<evidence type="ECO:0000313" key="2">
    <source>
        <dbReference type="EMBL" id="KEI70868.1"/>
    </source>
</evidence>